<evidence type="ECO:0000313" key="2">
    <source>
        <dbReference type="EMBL" id="MDA7418340.1"/>
    </source>
</evidence>
<dbReference type="RefSeq" id="WP_271429557.1">
    <property type="nucleotide sequence ID" value="NZ_JAQIPB010000009.1"/>
</dbReference>
<keyword evidence="3" id="KW-1185">Reference proteome</keyword>
<dbReference type="AlphaFoldDB" id="A0AAE3T197"/>
<dbReference type="Proteomes" id="UP001212602">
    <property type="component" value="Unassembled WGS sequence"/>
</dbReference>
<feature type="compositionally biased region" description="Low complexity" evidence="1">
    <location>
        <begin position="47"/>
        <end position="74"/>
    </location>
</feature>
<gene>
    <name evidence="2" type="ORF">PGB34_18385</name>
</gene>
<proteinExistence type="predicted"/>
<reference evidence="2" key="1">
    <citation type="submission" date="2023-01" db="EMBL/GenBank/DDBJ databases">
        <title>Xenophilus mangrovi sp. nov., isolated from soil of Mangrove nature reserve.</title>
        <authorList>
            <person name="Xu S."/>
            <person name="Liu Z."/>
            <person name="Xu Y."/>
        </authorList>
    </citation>
    <scope>NUCLEOTIDE SEQUENCE</scope>
    <source>
        <strain evidence="2">YW8</strain>
    </source>
</reference>
<protein>
    <submittedName>
        <fullName evidence="2">Uncharacterized protein</fullName>
    </submittedName>
</protein>
<evidence type="ECO:0000313" key="3">
    <source>
        <dbReference type="Proteomes" id="UP001212602"/>
    </source>
</evidence>
<sequence length="172" mass="17988">MPSTVQPPMNLHTDPVTDASAEAAAAAAPEPAARKPAAAPRKRTAAKKAAAPTKVPAKAPVKKAAAPARPAAPAQVGKSPKAVKAVKAEKPVKLAKPAKEKLVRDSFTMPPQDFGLIAQMKERALAFKRPAKKSELLRAGLQVLAKLSDAQLKKALDALTPLKAGRPRKLNK</sequence>
<dbReference type="EMBL" id="JAQIPB010000009">
    <property type="protein sequence ID" value="MDA7418340.1"/>
    <property type="molecule type" value="Genomic_DNA"/>
</dbReference>
<name>A0AAE3T197_9BURK</name>
<comment type="caution">
    <text evidence="2">The sequence shown here is derived from an EMBL/GenBank/DDBJ whole genome shotgun (WGS) entry which is preliminary data.</text>
</comment>
<evidence type="ECO:0000256" key="1">
    <source>
        <dbReference type="SAM" id="MobiDB-lite"/>
    </source>
</evidence>
<organism evidence="2 3">
    <name type="scientific">Xenophilus arseniciresistens</name>
    <dbReference type="NCBI Taxonomy" id="1283306"/>
    <lineage>
        <taxon>Bacteria</taxon>
        <taxon>Pseudomonadati</taxon>
        <taxon>Pseudomonadota</taxon>
        <taxon>Betaproteobacteria</taxon>
        <taxon>Burkholderiales</taxon>
        <taxon>Comamonadaceae</taxon>
        <taxon>Xenophilus</taxon>
    </lineage>
</organism>
<feature type="compositionally biased region" description="Low complexity" evidence="1">
    <location>
        <begin position="21"/>
        <end position="39"/>
    </location>
</feature>
<accession>A0AAE3T197</accession>
<feature type="region of interest" description="Disordered" evidence="1">
    <location>
        <begin position="1"/>
        <end position="87"/>
    </location>
</feature>